<dbReference type="InterPro" id="IPR036890">
    <property type="entry name" value="HATPase_C_sf"/>
</dbReference>
<accession>A0A120MYX6</accession>
<keyword evidence="4 7" id="KW-0808">Transferase</keyword>
<evidence type="ECO:0000256" key="6">
    <source>
        <dbReference type="ARBA" id="ARBA00023012"/>
    </source>
</evidence>
<dbReference type="GO" id="GO:0000155">
    <property type="term" value="F:phosphorelay sensor kinase activity"/>
    <property type="evidence" value="ECO:0007669"/>
    <property type="project" value="InterPro"/>
</dbReference>
<gene>
    <name evidence="7" type="primary">kinB_2</name>
    <name evidence="7" type="ORF">MgSA37_04213</name>
</gene>
<dbReference type="PANTHER" id="PTHR43711">
    <property type="entry name" value="TWO-COMPONENT HISTIDINE KINASE"/>
    <property type="match status" value="1"/>
</dbReference>
<dbReference type="InterPro" id="IPR005467">
    <property type="entry name" value="His_kinase_dom"/>
</dbReference>
<evidence type="ECO:0000256" key="1">
    <source>
        <dbReference type="ARBA" id="ARBA00000085"/>
    </source>
</evidence>
<evidence type="ECO:0000313" key="7">
    <source>
        <dbReference type="EMBL" id="BAU56021.1"/>
    </source>
</evidence>
<dbReference type="SMART" id="SM00387">
    <property type="entry name" value="HATPase_c"/>
    <property type="match status" value="1"/>
</dbReference>
<keyword evidence="6" id="KW-0902">Two-component regulatory system</keyword>
<evidence type="ECO:0000256" key="3">
    <source>
        <dbReference type="ARBA" id="ARBA00022553"/>
    </source>
</evidence>
<dbReference type="SUPFAM" id="SSF55874">
    <property type="entry name" value="ATPase domain of HSP90 chaperone/DNA topoisomerase II/histidine kinase"/>
    <property type="match status" value="1"/>
</dbReference>
<keyword evidence="3" id="KW-0597">Phosphoprotein</keyword>
<proteinExistence type="predicted"/>
<dbReference type="Gene3D" id="1.10.287.130">
    <property type="match status" value="1"/>
</dbReference>
<dbReference type="RefSeq" id="WP_096354571.1">
    <property type="nucleotide sequence ID" value="NZ_AP017313.1"/>
</dbReference>
<sequence length="458" mass="51972">MKRVIISLTLIVLIATAAISVTHYYAVKIISSTRAYINFEAQYAKGEKDATRHLVSYLNSHDEVDYLYFKSDISIPKGDSIAREALMLGKDTRIARIGFLMGGNNKEDLPQLVWFFSQFKNKPFFKTAIETWQQADMLVSKLNAIGVTAHRDVTAGKPVDGDGLILRVNTISDNLTIKQQNFSAILGDTSRMVDHYVFILDLVIPFIILLCSALLAGIMLRKLHTSQKVILEQNKALNNMNERIKKFAYSVTHDLRSPIASLTGLVSVLEREKDITRLPDYTEMMRETLELQDKYIRDVLNTIRNESTKKEEICNLVELVNDIKNQNSFFADGHKVNFLSELEVWELKCNIADIKVVFNNLISNAVKYADFNKPEQWIKVKSYRKDEQCIIEIEDNGLGIKSDQKENIFKKYFKSGTNKKSMGLGLYFAKQAIEEMNGTITVKSLPGKGTSFIVALPL</sequence>
<dbReference type="Pfam" id="PF00512">
    <property type="entry name" value="HisKA"/>
    <property type="match status" value="1"/>
</dbReference>
<dbReference type="InterPro" id="IPR036097">
    <property type="entry name" value="HisK_dim/P_sf"/>
</dbReference>
<dbReference type="InterPro" id="IPR004358">
    <property type="entry name" value="Sig_transdc_His_kin-like_C"/>
</dbReference>
<dbReference type="SUPFAM" id="SSF47384">
    <property type="entry name" value="Homodimeric domain of signal transducing histidine kinase"/>
    <property type="match status" value="1"/>
</dbReference>
<dbReference type="PROSITE" id="PS50109">
    <property type="entry name" value="HIS_KIN"/>
    <property type="match status" value="1"/>
</dbReference>
<comment type="catalytic activity">
    <reaction evidence="1">
        <text>ATP + protein L-histidine = ADP + protein N-phospho-L-histidine.</text>
        <dbReference type="EC" id="2.7.13.3"/>
    </reaction>
</comment>
<evidence type="ECO:0000256" key="4">
    <source>
        <dbReference type="ARBA" id="ARBA00022679"/>
    </source>
</evidence>
<dbReference type="SMART" id="SM00388">
    <property type="entry name" value="HisKA"/>
    <property type="match status" value="1"/>
</dbReference>
<name>A0A120MYX6_9SPHI</name>
<evidence type="ECO:0000256" key="2">
    <source>
        <dbReference type="ARBA" id="ARBA00012438"/>
    </source>
</evidence>
<dbReference type="KEGG" id="mgot:MgSA37_04213"/>
<organism evidence="7 8">
    <name type="scientific">Mucilaginibacter gotjawali</name>
    <dbReference type="NCBI Taxonomy" id="1550579"/>
    <lineage>
        <taxon>Bacteria</taxon>
        <taxon>Pseudomonadati</taxon>
        <taxon>Bacteroidota</taxon>
        <taxon>Sphingobacteriia</taxon>
        <taxon>Sphingobacteriales</taxon>
        <taxon>Sphingobacteriaceae</taxon>
        <taxon>Mucilaginibacter</taxon>
    </lineage>
</organism>
<keyword evidence="5" id="KW-0418">Kinase</keyword>
<dbReference type="EC" id="2.7.13.3" evidence="2"/>
<dbReference type="Pfam" id="PF02518">
    <property type="entry name" value="HATPase_c"/>
    <property type="match status" value="1"/>
</dbReference>
<keyword evidence="8" id="KW-1185">Reference proteome</keyword>
<evidence type="ECO:0000313" key="8">
    <source>
        <dbReference type="Proteomes" id="UP000218263"/>
    </source>
</evidence>
<dbReference type="InterPro" id="IPR003594">
    <property type="entry name" value="HATPase_dom"/>
</dbReference>
<dbReference type="InterPro" id="IPR050736">
    <property type="entry name" value="Sensor_HK_Regulatory"/>
</dbReference>
<dbReference type="CDD" id="cd00082">
    <property type="entry name" value="HisKA"/>
    <property type="match status" value="1"/>
</dbReference>
<protein>
    <recommendedName>
        <fullName evidence="2">histidine kinase</fullName>
        <ecNumber evidence="2">2.7.13.3</ecNumber>
    </recommendedName>
</protein>
<evidence type="ECO:0000256" key="5">
    <source>
        <dbReference type="ARBA" id="ARBA00022777"/>
    </source>
</evidence>
<dbReference type="Proteomes" id="UP000218263">
    <property type="component" value="Chromosome"/>
</dbReference>
<dbReference type="OrthoDB" id="9766459at2"/>
<reference evidence="7 8" key="1">
    <citation type="submission" date="2015-12" db="EMBL/GenBank/DDBJ databases">
        <title>Genome sequence of Mucilaginibacter gotjawali.</title>
        <authorList>
            <person name="Lee J.S."/>
            <person name="Lee K.C."/>
            <person name="Kim K.K."/>
            <person name="Lee B.W."/>
        </authorList>
    </citation>
    <scope>NUCLEOTIDE SEQUENCE [LARGE SCALE GENOMIC DNA]</scope>
    <source>
        <strain evidence="7 8">SA3-7</strain>
    </source>
</reference>
<dbReference type="InterPro" id="IPR003661">
    <property type="entry name" value="HisK_dim/P_dom"/>
</dbReference>
<dbReference type="PANTHER" id="PTHR43711:SF1">
    <property type="entry name" value="HISTIDINE KINASE 1"/>
    <property type="match status" value="1"/>
</dbReference>
<dbReference type="AlphaFoldDB" id="A0A120MYX6"/>
<dbReference type="Gene3D" id="3.30.565.10">
    <property type="entry name" value="Histidine kinase-like ATPase, C-terminal domain"/>
    <property type="match status" value="1"/>
</dbReference>
<dbReference type="PRINTS" id="PR00344">
    <property type="entry name" value="BCTRLSENSOR"/>
</dbReference>
<dbReference type="EMBL" id="AP017313">
    <property type="protein sequence ID" value="BAU56021.1"/>
    <property type="molecule type" value="Genomic_DNA"/>
</dbReference>